<evidence type="ECO:0000313" key="1">
    <source>
        <dbReference type="EMBL" id="MBF6057689.1"/>
    </source>
</evidence>
<gene>
    <name evidence="1" type="ORF">H8792_004985</name>
</gene>
<keyword evidence="2" id="KW-1185">Reference proteome</keyword>
<evidence type="ECO:0008006" key="3">
    <source>
        <dbReference type="Google" id="ProtNLM"/>
    </source>
</evidence>
<organism evidence="1 2">
    <name type="scientific">Thiomicrorhabdus heinhorstiae</name>
    <dbReference type="NCBI Taxonomy" id="2748010"/>
    <lineage>
        <taxon>Bacteria</taxon>
        <taxon>Pseudomonadati</taxon>
        <taxon>Pseudomonadota</taxon>
        <taxon>Gammaproteobacteria</taxon>
        <taxon>Thiotrichales</taxon>
        <taxon>Piscirickettsiaceae</taxon>
        <taxon>Thiomicrorhabdus</taxon>
    </lineage>
</organism>
<dbReference type="EMBL" id="JACBGI020000006">
    <property type="protein sequence ID" value="MBF6057689.1"/>
    <property type="molecule type" value="Genomic_DNA"/>
</dbReference>
<evidence type="ECO:0000313" key="2">
    <source>
        <dbReference type="Proteomes" id="UP001193680"/>
    </source>
</evidence>
<proteinExistence type="predicted"/>
<dbReference type="Proteomes" id="UP001193680">
    <property type="component" value="Unassembled WGS sequence"/>
</dbReference>
<sequence>MSTAVGEVTSLEGVVQAINPTTGEVRVLGVGSQVFSGEMLQTLDGKVTVSMANGDELNLGGNTKMRLDGDVTSVAKLMDPTDAAAGTESMSEALGTTDINELDATAAGDAGVAGSSAAGYGYVIDRTGAEGNVTSGFGLSENGGIGGQFIVARNSLGGDTGTIGSVTPPTTTPTDGDRTLLGPYGYADELIDNVTTLVDDLLGTNLGALDDPTDQLTTDLEDLLTGKEDLIGTVDNLLGDNGSVDQVVGGLTDTVDDLLGTNTGALDAPVDDLTTAIDDLLNGNADLGETVTTLLGPVGSVDQVVDGVTTVVDDLLGTNLGALDNPEDELTTDIQDLLTGQADLGETVTSLLGPVGSVDQVVDGVTTVADDLLGTDLGAVDQPVDELTTDVQDLLTGQAGLGETLTSLLGPVGSADQVVDGVTTAVDDLLGTNVGAIDTPVDHLTTDVEELLTGQDDLGTTVVDLLGDNGSVDQVVDGLTDTLGDLLGGADLTPLDDVVDQVTTAVSDLLGGSAGGLGSLLGGIPIVGGLLGEIPVVGDLLAGGGSTTLDPVPSEGDSGSGLTDTADELVDDVTDGVDYLAAGLGIDSTPLTQMVDDTVEQLTQGVDDLVTGPNGAGGGLTDTVDTLVDQLVGGLGDALGLQQITDPLTVLVDSTTDAVDALLINSGPGLEGELDTFVTSATDAVDLFANDALGIDTAPLTDVVDQLVDEVTNGLDQVTQVGQLTDTVDEVVFEVTDALDGILGANDITQAVDLLADQATDAVDNAVDGVDSAANPPPSSGGEGLLSGLDILNLNLLGDNGNNNP</sequence>
<name>A0ABS0BXF4_9GAMM</name>
<reference evidence="1 2" key="1">
    <citation type="submission" date="2020-11" db="EMBL/GenBank/DDBJ databases">
        <title>Sulfur oxidizing isolate from Hospital Hole Sinkhole.</title>
        <authorList>
            <person name="Scott K.M."/>
        </authorList>
    </citation>
    <scope>NUCLEOTIDE SEQUENCE [LARGE SCALE GENOMIC DNA]</scope>
    <source>
        <strain evidence="1 2">HH1</strain>
    </source>
</reference>
<dbReference type="RefSeq" id="WP_185977838.1">
    <property type="nucleotide sequence ID" value="NZ_JACBGI020000006.1"/>
</dbReference>
<comment type="caution">
    <text evidence="1">The sequence shown here is derived from an EMBL/GenBank/DDBJ whole genome shotgun (WGS) entry which is preliminary data.</text>
</comment>
<accession>A0ABS0BXF4</accession>
<protein>
    <recommendedName>
        <fullName evidence="3">Retention module-containing protein</fullName>
    </recommendedName>
</protein>